<evidence type="ECO:0000313" key="4">
    <source>
        <dbReference type="Proteomes" id="UP001138709"/>
    </source>
</evidence>
<keyword evidence="2" id="KW-0812">Transmembrane</keyword>
<evidence type="ECO:0000313" key="3">
    <source>
        <dbReference type="EMBL" id="MBR0683672.1"/>
    </source>
</evidence>
<keyword evidence="2" id="KW-0472">Membrane</keyword>
<dbReference type="EMBL" id="JAAEDL010000038">
    <property type="protein sequence ID" value="MBR0683672.1"/>
    <property type="molecule type" value="Genomic_DNA"/>
</dbReference>
<feature type="region of interest" description="Disordered" evidence="1">
    <location>
        <begin position="1"/>
        <end position="24"/>
    </location>
</feature>
<dbReference type="AlphaFoldDB" id="A0A9X9XIY6"/>
<accession>A0A9X9XIY6</accession>
<keyword evidence="4" id="KW-1185">Reference proteome</keyword>
<organism evidence="3 4">
    <name type="scientific">Neoroseomonas eburnea</name>
    <dbReference type="NCBI Taxonomy" id="1346889"/>
    <lineage>
        <taxon>Bacteria</taxon>
        <taxon>Pseudomonadati</taxon>
        <taxon>Pseudomonadota</taxon>
        <taxon>Alphaproteobacteria</taxon>
        <taxon>Acetobacterales</taxon>
        <taxon>Acetobacteraceae</taxon>
        <taxon>Neoroseomonas</taxon>
    </lineage>
</organism>
<protein>
    <submittedName>
        <fullName evidence="3">DUF2852 domain-containing protein</fullName>
    </submittedName>
</protein>
<sequence length="165" mass="18387">MSATASPQAYGYPPRREGGWHGAPSGPGSCVGWSPWNAPKPLMIAAMVLAFILFWPIGLAILFFMIGSGRIGRRWARRYGMGPGGGAPMGDGGWGRWCRDEQPSSGNAAFDEYRVETLRRLEEEQKDFAAFLERLRFAKDRAEFEQFMADRRQRPPAPPEPQPQG</sequence>
<reference evidence="3" key="2">
    <citation type="journal article" date="2021" name="Syst. Appl. Microbiol.">
        <title>Roseomonas hellenica sp. nov., isolated from roots of wild-growing Alkanna tinctoria.</title>
        <authorList>
            <person name="Rat A."/>
            <person name="Naranjo H.D."/>
            <person name="Lebbe L."/>
            <person name="Cnockaert M."/>
            <person name="Krigas N."/>
            <person name="Grigoriadou K."/>
            <person name="Maloupa E."/>
            <person name="Willems A."/>
        </authorList>
    </citation>
    <scope>NUCLEOTIDE SEQUENCE</scope>
    <source>
        <strain evidence="3">LMG 31228</strain>
    </source>
</reference>
<keyword evidence="2" id="KW-1133">Transmembrane helix</keyword>
<evidence type="ECO:0000256" key="2">
    <source>
        <dbReference type="SAM" id="Phobius"/>
    </source>
</evidence>
<gene>
    <name evidence="3" type="ORF">GXW74_24545</name>
</gene>
<comment type="caution">
    <text evidence="3">The sequence shown here is derived from an EMBL/GenBank/DDBJ whole genome shotgun (WGS) entry which is preliminary data.</text>
</comment>
<evidence type="ECO:0000256" key="1">
    <source>
        <dbReference type="SAM" id="MobiDB-lite"/>
    </source>
</evidence>
<proteinExistence type="predicted"/>
<name>A0A9X9XIY6_9PROT</name>
<dbReference type="Pfam" id="PF11014">
    <property type="entry name" value="DUF2852"/>
    <property type="match status" value="1"/>
</dbReference>
<dbReference type="RefSeq" id="WP_211849237.1">
    <property type="nucleotide sequence ID" value="NZ_JAAEDL010000038.1"/>
</dbReference>
<feature type="transmembrane region" description="Helical" evidence="2">
    <location>
        <begin position="42"/>
        <end position="67"/>
    </location>
</feature>
<dbReference type="Proteomes" id="UP001138709">
    <property type="component" value="Unassembled WGS sequence"/>
</dbReference>
<reference evidence="3" key="1">
    <citation type="submission" date="2020-01" db="EMBL/GenBank/DDBJ databases">
        <authorList>
            <person name="Rat A."/>
        </authorList>
    </citation>
    <scope>NUCLEOTIDE SEQUENCE</scope>
    <source>
        <strain evidence="3">LMG 31228</strain>
    </source>
</reference>
<dbReference type="InterPro" id="IPR021273">
    <property type="entry name" value="DUF2852"/>
</dbReference>